<dbReference type="SUPFAM" id="SSF52218">
    <property type="entry name" value="Flavoproteins"/>
    <property type="match status" value="1"/>
</dbReference>
<accession>A0A8S5TKX7</accession>
<protein>
    <submittedName>
        <fullName evidence="1">Ribonucleotide reductase stimulatory protein</fullName>
    </submittedName>
</protein>
<dbReference type="PANTHER" id="PTHR37297">
    <property type="entry name" value="PROTEIN NRDI"/>
    <property type="match status" value="1"/>
</dbReference>
<dbReference type="Pfam" id="PF07972">
    <property type="entry name" value="Flavodoxin_NdrI"/>
    <property type="match status" value="1"/>
</dbReference>
<sequence>MQLVYFSGTGVTKRIAWRFDGRSLKEYDGGEYVLLFPSYGAPGQGLIPQPVQRFLEKHSGNLRAVAGVGNVTFGPDFCRGAEQVARHYNVPLLAAIDVHAQRHELDKIKRFLEGEKVESILPGA</sequence>
<evidence type="ECO:0000313" key="1">
    <source>
        <dbReference type="EMBL" id="DAF63949.1"/>
    </source>
</evidence>
<name>A0A8S5TKX7_9CAUD</name>
<dbReference type="InterPro" id="IPR004465">
    <property type="entry name" value="RNR_NrdI"/>
</dbReference>
<dbReference type="GO" id="GO:0010181">
    <property type="term" value="F:FMN binding"/>
    <property type="evidence" value="ECO:0007669"/>
    <property type="project" value="InterPro"/>
</dbReference>
<dbReference type="PANTHER" id="PTHR37297:SF1">
    <property type="entry name" value="PROTEIN NRDI"/>
    <property type="match status" value="1"/>
</dbReference>
<proteinExistence type="predicted"/>
<dbReference type="InterPro" id="IPR029039">
    <property type="entry name" value="Flavoprotein-like_sf"/>
</dbReference>
<dbReference type="EMBL" id="BK032847">
    <property type="protein sequence ID" value="DAF63949.1"/>
    <property type="molecule type" value="Genomic_DNA"/>
</dbReference>
<organism evidence="1">
    <name type="scientific">Siphoviridae sp. ctGkF2</name>
    <dbReference type="NCBI Taxonomy" id="2827823"/>
    <lineage>
        <taxon>Viruses</taxon>
        <taxon>Duplodnaviria</taxon>
        <taxon>Heunggongvirae</taxon>
        <taxon>Uroviricota</taxon>
        <taxon>Caudoviricetes</taxon>
    </lineage>
</organism>
<reference evidence="1" key="1">
    <citation type="journal article" date="2021" name="Proc. Natl. Acad. Sci. U.S.A.">
        <title>A Catalog of Tens of Thousands of Viruses from Human Metagenomes Reveals Hidden Associations with Chronic Diseases.</title>
        <authorList>
            <person name="Tisza M.J."/>
            <person name="Buck C.B."/>
        </authorList>
    </citation>
    <scope>NUCLEOTIDE SEQUENCE</scope>
    <source>
        <strain evidence="1">CtGkF2</strain>
    </source>
</reference>
<dbReference type="Gene3D" id="3.40.50.360">
    <property type="match status" value="1"/>
</dbReference>